<gene>
    <name evidence="2" type="ORF">Rhe02_16650</name>
</gene>
<proteinExistence type="predicted"/>
<dbReference type="Proteomes" id="UP000612899">
    <property type="component" value="Unassembled WGS sequence"/>
</dbReference>
<dbReference type="Gene3D" id="3.40.109.10">
    <property type="entry name" value="NADH Oxidase"/>
    <property type="match status" value="1"/>
</dbReference>
<dbReference type="EMBL" id="BONY01000008">
    <property type="protein sequence ID" value="GIH03598.1"/>
    <property type="molecule type" value="Genomic_DNA"/>
</dbReference>
<protein>
    <submittedName>
        <fullName evidence="2">NAD(P)H nitroreductase</fullName>
    </submittedName>
</protein>
<sequence length="330" mass="35705">MATYLPSRINGAVPELRAMNEALLQAAQTAGYAPSIRNTRPWRWRLTGSTLDLHLDRSRVVTISDPDARLATLSCGAALHHARVALAASGWKVKVLQTSDHSDPDHLVQLRIARGTTDSFAVQRMQAILVRRTDRRPVTGAPVAPADLAAITKSVEAQGAWLYLLHPDQRHELSAAAEYARRTQLPDSPWRDELAYWAGGRPERTGVADSAIASPMPGRNFGNYGSPKVSAEDDQTATFVMLYGPGDTSADWLRAGEGLSAGWLTATELGITVLPLSATIEVPATREVMKRLVAGVGHPYLVLRLGTIDSADSTPPSTPRLPTDQIIDRT</sequence>
<dbReference type="SUPFAM" id="SSF55469">
    <property type="entry name" value="FMN-dependent nitroreductase-like"/>
    <property type="match status" value="1"/>
</dbReference>
<dbReference type="PANTHER" id="PTHR23026:SF123">
    <property type="entry name" value="NAD(P)H NITROREDUCTASE RV3131-RELATED"/>
    <property type="match status" value="1"/>
</dbReference>
<dbReference type="GO" id="GO:0016491">
    <property type="term" value="F:oxidoreductase activity"/>
    <property type="evidence" value="ECO:0007669"/>
    <property type="project" value="InterPro"/>
</dbReference>
<comment type="caution">
    <text evidence="2">The sequence shown here is derived from an EMBL/GenBank/DDBJ whole genome shotgun (WGS) entry which is preliminary data.</text>
</comment>
<dbReference type="RefSeq" id="WP_239123549.1">
    <property type="nucleotide sequence ID" value="NZ_BONY01000008.1"/>
</dbReference>
<dbReference type="InterPro" id="IPR000415">
    <property type="entry name" value="Nitroreductase-like"/>
</dbReference>
<accession>A0A8J3VF57</accession>
<dbReference type="NCBIfam" id="NF047509">
    <property type="entry name" value="Rv3131_FMN_oxido"/>
    <property type="match status" value="1"/>
</dbReference>
<evidence type="ECO:0000256" key="1">
    <source>
        <dbReference type="SAM" id="MobiDB-lite"/>
    </source>
</evidence>
<name>A0A8J3VF57_9ACTN</name>
<reference evidence="2" key="1">
    <citation type="submission" date="2021-01" db="EMBL/GenBank/DDBJ databases">
        <title>Whole genome shotgun sequence of Rhizocola hellebori NBRC 109834.</title>
        <authorList>
            <person name="Komaki H."/>
            <person name="Tamura T."/>
        </authorList>
    </citation>
    <scope>NUCLEOTIDE SEQUENCE</scope>
    <source>
        <strain evidence="2">NBRC 109834</strain>
    </source>
</reference>
<organism evidence="2 3">
    <name type="scientific">Rhizocola hellebori</name>
    <dbReference type="NCBI Taxonomy" id="1392758"/>
    <lineage>
        <taxon>Bacteria</taxon>
        <taxon>Bacillati</taxon>
        <taxon>Actinomycetota</taxon>
        <taxon>Actinomycetes</taxon>
        <taxon>Micromonosporales</taxon>
        <taxon>Micromonosporaceae</taxon>
        <taxon>Rhizocola</taxon>
    </lineage>
</organism>
<evidence type="ECO:0000313" key="2">
    <source>
        <dbReference type="EMBL" id="GIH03598.1"/>
    </source>
</evidence>
<dbReference type="PANTHER" id="PTHR23026">
    <property type="entry name" value="NADPH NITROREDUCTASE"/>
    <property type="match status" value="1"/>
</dbReference>
<dbReference type="AlphaFoldDB" id="A0A8J3VF57"/>
<evidence type="ECO:0000313" key="3">
    <source>
        <dbReference type="Proteomes" id="UP000612899"/>
    </source>
</evidence>
<feature type="region of interest" description="Disordered" evidence="1">
    <location>
        <begin position="308"/>
        <end position="330"/>
    </location>
</feature>
<dbReference type="InterPro" id="IPR050627">
    <property type="entry name" value="Nitroreductase/BluB"/>
</dbReference>
<keyword evidence="3" id="KW-1185">Reference proteome</keyword>